<sequence length="143" mass="16113">MLPTLNGRLQLRVLVGLVVGGLWTAIVAPVLPTGASVSDNYRVAYVVLTVMIAIGVVWELIYHAIQQFRWEKDWPTLFTLLTGINEGVVLWLVLKFVMPDGYLPPTPAFVIQFVTTWLIVFFVLNGPLRIVFPRQRFRGGSFV</sequence>
<feature type="transmembrane region" description="Helical" evidence="1">
    <location>
        <begin position="77"/>
        <end position="97"/>
    </location>
</feature>
<evidence type="ECO:0000313" key="3">
    <source>
        <dbReference type="Proteomes" id="UP000444960"/>
    </source>
</evidence>
<feature type="transmembrane region" description="Helical" evidence="1">
    <location>
        <begin position="12"/>
        <end position="31"/>
    </location>
</feature>
<name>A0A7I9VDQ9_9ACTN</name>
<gene>
    <name evidence="2" type="ORF">nbrc107696_38800</name>
</gene>
<reference evidence="3" key="1">
    <citation type="submission" date="2019-06" db="EMBL/GenBank/DDBJ databases">
        <title>Gordonia isolated from sludge of a wastewater treatment plant.</title>
        <authorList>
            <person name="Tamura T."/>
            <person name="Aoyama K."/>
            <person name="Kang Y."/>
            <person name="Saito S."/>
            <person name="Akiyama N."/>
            <person name="Yazawa K."/>
            <person name="Gonoi T."/>
            <person name="Mikami Y."/>
        </authorList>
    </citation>
    <scope>NUCLEOTIDE SEQUENCE [LARGE SCALE GENOMIC DNA]</scope>
    <source>
        <strain evidence="3">NBRC 107696</strain>
    </source>
</reference>
<proteinExistence type="predicted"/>
<feature type="transmembrane region" description="Helical" evidence="1">
    <location>
        <begin position="43"/>
        <end position="65"/>
    </location>
</feature>
<dbReference type="OrthoDB" id="4546196at2"/>
<comment type="caution">
    <text evidence="2">The sequence shown here is derived from an EMBL/GenBank/DDBJ whole genome shotgun (WGS) entry which is preliminary data.</text>
</comment>
<protein>
    <submittedName>
        <fullName evidence="2">Uncharacterized protein</fullName>
    </submittedName>
</protein>
<keyword evidence="1" id="KW-0812">Transmembrane</keyword>
<evidence type="ECO:0000313" key="2">
    <source>
        <dbReference type="EMBL" id="GEE03434.1"/>
    </source>
</evidence>
<feature type="transmembrane region" description="Helical" evidence="1">
    <location>
        <begin position="109"/>
        <end position="128"/>
    </location>
</feature>
<keyword evidence="3" id="KW-1185">Reference proteome</keyword>
<dbReference type="RefSeq" id="WP_161896946.1">
    <property type="nucleotide sequence ID" value="NZ_BJOV01000005.1"/>
</dbReference>
<dbReference type="Proteomes" id="UP000444960">
    <property type="component" value="Unassembled WGS sequence"/>
</dbReference>
<keyword evidence="1" id="KW-1133">Transmembrane helix</keyword>
<organism evidence="2 3">
    <name type="scientific">Gordonia spumicola</name>
    <dbReference type="NCBI Taxonomy" id="589161"/>
    <lineage>
        <taxon>Bacteria</taxon>
        <taxon>Bacillati</taxon>
        <taxon>Actinomycetota</taxon>
        <taxon>Actinomycetes</taxon>
        <taxon>Mycobacteriales</taxon>
        <taxon>Gordoniaceae</taxon>
        <taxon>Gordonia</taxon>
    </lineage>
</organism>
<dbReference type="AlphaFoldDB" id="A0A7I9VDQ9"/>
<accession>A0A7I9VDQ9</accession>
<dbReference type="EMBL" id="BJOV01000005">
    <property type="protein sequence ID" value="GEE03434.1"/>
    <property type="molecule type" value="Genomic_DNA"/>
</dbReference>
<keyword evidence="1" id="KW-0472">Membrane</keyword>
<evidence type="ECO:0000256" key="1">
    <source>
        <dbReference type="SAM" id="Phobius"/>
    </source>
</evidence>